<feature type="region of interest" description="Disordered" evidence="3">
    <location>
        <begin position="698"/>
        <end position="742"/>
    </location>
</feature>
<keyword evidence="1 2" id="KW-0694">RNA-binding</keyword>
<dbReference type="GO" id="GO:0005634">
    <property type="term" value="C:nucleus"/>
    <property type="evidence" value="ECO:0007669"/>
    <property type="project" value="TreeGrafter"/>
</dbReference>
<evidence type="ECO:0000313" key="5">
    <source>
        <dbReference type="EMBL" id="KAK2850038.1"/>
    </source>
</evidence>
<dbReference type="InterPro" id="IPR050374">
    <property type="entry name" value="RRT5_SRSF_SR"/>
</dbReference>
<evidence type="ECO:0000256" key="3">
    <source>
        <dbReference type="SAM" id="MobiDB-lite"/>
    </source>
</evidence>
<name>A0AA88T0L8_TACVA</name>
<dbReference type="EMBL" id="JAVHJS010000008">
    <property type="protein sequence ID" value="KAK2850038.1"/>
    <property type="molecule type" value="Genomic_DNA"/>
</dbReference>
<keyword evidence="6" id="KW-1185">Reference proteome</keyword>
<evidence type="ECO:0000256" key="1">
    <source>
        <dbReference type="ARBA" id="ARBA00022884"/>
    </source>
</evidence>
<dbReference type="InterPro" id="IPR000504">
    <property type="entry name" value="RRM_dom"/>
</dbReference>
<dbReference type="SMART" id="SM00360">
    <property type="entry name" value="RRM"/>
    <property type="match status" value="1"/>
</dbReference>
<accession>A0AA88T0L8</accession>
<organism evidence="5 6">
    <name type="scientific">Tachysurus vachellii</name>
    <name type="common">Darkbarbel catfish</name>
    <name type="synonym">Pelteobagrus vachellii</name>
    <dbReference type="NCBI Taxonomy" id="175792"/>
    <lineage>
        <taxon>Eukaryota</taxon>
        <taxon>Metazoa</taxon>
        <taxon>Chordata</taxon>
        <taxon>Craniata</taxon>
        <taxon>Vertebrata</taxon>
        <taxon>Euteleostomi</taxon>
        <taxon>Actinopterygii</taxon>
        <taxon>Neopterygii</taxon>
        <taxon>Teleostei</taxon>
        <taxon>Ostariophysi</taxon>
        <taxon>Siluriformes</taxon>
        <taxon>Bagridae</taxon>
        <taxon>Tachysurus</taxon>
    </lineage>
</organism>
<dbReference type="PANTHER" id="PTHR23003">
    <property type="entry name" value="RNA RECOGNITION MOTIF RRM DOMAIN CONTAINING PROTEIN"/>
    <property type="match status" value="1"/>
</dbReference>
<reference evidence="5" key="1">
    <citation type="submission" date="2023-08" db="EMBL/GenBank/DDBJ databases">
        <title>Pelteobagrus vachellii genome.</title>
        <authorList>
            <person name="Liu H."/>
        </authorList>
    </citation>
    <scope>NUCLEOTIDE SEQUENCE</scope>
    <source>
        <strain evidence="5">PRFRI_2022a</strain>
        <tissue evidence="5">Muscle</tissue>
    </source>
</reference>
<dbReference type="Gene3D" id="3.30.70.330">
    <property type="match status" value="1"/>
</dbReference>
<proteinExistence type="predicted"/>
<feature type="compositionally biased region" description="Polar residues" evidence="3">
    <location>
        <begin position="698"/>
        <end position="736"/>
    </location>
</feature>
<dbReference type="Proteomes" id="UP001187315">
    <property type="component" value="Unassembled WGS sequence"/>
</dbReference>
<dbReference type="GO" id="GO:0003729">
    <property type="term" value="F:mRNA binding"/>
    <property type="evidence" value="ECO:0007669"/>
    <property type="project" value="TreeGrafter"/>
</dbReference>
<sequence length="909" mass="101088">MWYPPTVLVPFFVEPNARRSANVPAPVMWPLRPFDQQLRDMLGYRELGQFVEDRRKLLLRSLYELVKMNHFLELTDPQLLGWYHSLTEESLNLILEEGGFFQFLHRHPALEVSRNIVHLKQNVVGNCLPLAADMPSRLDESRRATLYGVSQCVNCGTSCPSGAKKSKCCSMLVLNSGENVSLHEEEKTLQLLPNNLRAELNLESGQVSEDMDMSSQQSDCIQSTSTNLSVTQSNILDRFQPRNNSSDGKLLCQIWEEKAQCDGKHFRESKDQLAQASFFHNSDHDQVPLLTDTNSDLVRETSTECYSFNSTTVEHTSGQWSDVTNTSIKANKGSTEASTNDEPGTSGTENCTFTDSFLNNCSERTNLTGDFQKVCSEGDLKCETNSDECHNVNKKEFSSSAACVPFINPSWSASGQSTHASEFTRGGCISSTSRGKLNVKTTTTSKIPPVPLSVSQTVDTSSDFRACFTSTRATEVTQDDFMKHCQDVSTGTDLCPVNQETQTIQRPTSEKGIITEVYMSDLDALCEEFEKLKMMEEELMLLKKEMPSATGPRSEQSCGCGAVSRARWAELRLLALQFAMCQQHCWRRFYTSYEGETSLQGIELVPDAMSQTLKSLEDDYLKMKRKILEGVPLDNLKPLAVDTKRLTAATCYRPSLIYEAFLGVGSSFKPTSLKDEGQTNQAIEDLKISTTDHEHFIKNTTAPQCNSATSSETVSSMRSRVVPASSQQPGVSSDSKPYSGARKDLNSGDAWYDAEEEFGCDARSCKEDRQTGLNDQGDSKEQNVDPLTKIDHCFLLCVLNLPNTVTEHDLLLWFAKYHTNQVSLSNFTNTRVAIVSVRNSNDAEAAVREMNGQTIQGHKLHVEHLHKPPASDQVTMKESCVQLSPAAHKAGEELIPPSSNNNFHAARSG</sequence>
<dbReference type="SUPFAM" id="SSF54928">
    <property type="entry name" value="RNA-binding domain, RBD"/>
    <property type="match status" value="1"/>
</dbReference>
<dbReference type="InterPro" id="IPR035979">
    <property type="entry name" value="RBD_domain_sf"/>
</dbReference>
<feature type="region of interest" description="Disordered" evidence="3">
    <location>
        <begin position="888"/>
        <end position="909"/>
    </location>
</feature>
<dbReference type="AlphaFoldDB" id="A0AA88T0L8"/>
<evidence type="ECO:0000313" key="6">
    <source>
        <dbReference type="Proteomes" id="UP001187315"/>
    </source>
</evidence>
<dbReference type="Pfam" id="PF00076">
    <property type="entry name" value="RRM_1"/>
    <property type="match status" value="1"/>
</dbReference>
<dbReference type="InterPro" id="IPR012677">
    <property type="entry name" value="Nucleotide-bd_a/b_plait_sf"/>
</dbReference>
<dbReference type="PROSITE" id="PS50102">
    <property type="entry name" value="RRM"/>
    <property type="match status" value="1"/>
</dbReference>
<dbReference type="GO" id="GO:0005737">
    <property type="term" value="C:cytoplasm"/>
    <property type="evidence" value="ECO:0007669"/>
    <property type="project" value="TreeGrafter"/>
</dbReference>
<gene>
    <name evidence="5" type="ORF">Q7C36_008821</name>
</gene>
<comment type="caution">
    <text evidence="5">The sequence shown here is derived from an EMBL/GenBank/DDBJ whole genome shotgun (WGS) entry which is preliminary data.</text>
</comment>
<protein>
    <recommendedName>
        <fullName evidence="4">RRM domain-containing protein</fullName>
    </recommendedName>
</protein>
<feature type="domain" description="RRM" evidence="4">
    <location>
        <begin position="794"/>
        <end position="867"/>
    </location>
</feature>
<evidence type="ECO:0000256" key="2">
    <source>
        <dbReference type="PROSITE-ProRule" id="PRU00176"/>
    </source>
</evidence>
<evidence type="ECO:0000259" key="4">
    <source>
        <dbReference type="PROSITE" id="PS50102"/>
    </source>
</evidence>
<feature type="region of interest" description="Disordered" evidence="3">
    <location>
        <begin position="326"/>
        <end position="349"/>
    </location>
</feature>